<dbReference type="InterPro" id="IPR036291">
    <property type="entry name" value="NAD(P)-bd_dom_sf"/>
</dbReference>
<evidence type="ECO:0000256" key="6">
    <source>
        <dbReference type="ARBA" id="ARBA00022801"/>
    </source>
</evidence>
<keyword evidence="8 12" id="KW-0560">Oxidoreductase</keyword>
<keyword evidence="10 12" id="KW-0486">Methionine biosynthesis</keyword>
<comment type="caution">
    <text evidence="12">Lacks conserved residue(s) required for the propagation of feature annotation.</text>
</comment>
<sequence length="289" mass="31589">MSAHILSGKEVAGRLQQEMKLQVEELKRKGIIPGLAVIIAGNNPASRLYVKKKSEASQKLGIYSRVIELPDDTSKEQLISVVDMLNEDDAIDGILVQLPLPQHIDEREIIQCISPDKDVDGFHPLNIGRLSTGQDTFIPCTPLGILKLLQEYHITMEGKHVVIVGRSNIVGKPAGQLLLNEHATVTYCHSKTRQLAHYTKQADILISAVGQSRLIKANMVKENAVVIDVGNSFDESGKLSGDVDFERVKEIASFITPVPNGVGPMTISMLLYNTLKAAKKRAHAKGDSS</sequence>
<dbReference type="InterPro" id="IPR020630">
    <property type="entry name" value="THF_DH/CycHdrlase_cat_dom"/>
</dbReference>
<gene>
    <name evidence="12" type="primary">folD</name>
    <name evidence="15" type="ORF">EDD68_10838</name>
</gene>
<dbReference type="InterPro" id="IPR000672">
    <property type="entry name" value="THF_DH/CycHdrlase"/>
</dbReference>
<feature type="domain" description="Tetrahydrofolate dehydrogenase/cyclohydrolase NAD(P)-binding" evidence="14">
    <location>
        <begin position="139"/>
        <end position="281"/>
    </location>
</feature>
<comment type="catalytic activity">
    <reaction evidence="12">
        <text>(6R)-5,10-methylene-5,6,7,8-tetrahydrofolate + NADP(+) = (6R)-5,10-methenyltetrahydrofolate + NADPH</text>
        <dbReference type="Rhea" id="RHEA:22812"/>
        <dbReference type="ChEBI" id="CHEBI:15636"/>
        <dbReference type="ChEBI" id="CHEBI:57455"/>
        <dbReference type="ChEBI" id="CHEBI:57783"/>
        <dbReference type="ChEBI" id="CHEBI:58349"/>
        <dbReference type="EC" id="1.5.1.5"/>
    </reaction>
</comment>
<dbReference type="GO" id="GO:0000105">
    <property type="term" value="P:L-histidine biosynthetic process"/>
    <property type="evidence" value="ECO:0007669"/>
    <property type="project" value="UniProtKB-KW"/>
</dbReference>
<dbReference type="GO" id="GO:0006164">
    <property type="term" value="P:purine nucleotide biosynthetic process"/>
    <property type="evidence" value="ECO:0007669"/>
    <property type="project" value="UniProtKB-KW"/>
</dbReference>
<name>A0A4R3N0R8_9BACI</name>
<comment type="similarity">
    <text evidence="12">Belongs to the tetrahydrofolate dehydrogenase/cyclohydrolase family.</text>
</comment>
<keyword evidence="3 12" id="KW-0554">One-carbon metabolism</keyword>
<comment type="catalytic activity">
    <reaction evidence="12">
        <text>(6R)-5,10-methenyltetrahydrofolate + H2O = (6R)-10-formyltetrahydrofolate + H(+)</text>
        <dbReference type="Rhea" id="RHEA:23700"/>
        <dbReference type="ChEBI" id="CHEBI:15377"/>
        <dbReference type="ChEBI" id="CHEBI:15378"/>
        <dbReference type="ChEBI" id="CHEBI:57455"/>
        <dbReference type="ChEBI" id="CHEBI:195366"/>
        <dbReference type="EC" id="3.5.4.9"/>
    </reaction>
</comment>
<comment type="caution">
    <text evidence="15">The sequence shown here is derived from an EMBL/GenBank/DDBJ whole genome shotgun (WGS) entry which is preliminary data.</text>
</comment>
<evidence type="ECO:0000256" key="7">
    <source>
        <dbReference type="ARBA" id="ARBA00022857"/>
    </source>
</evidence>
<accession>A0A4R3N0R8</accession>
<dbReference type="UniPathway" id="UPA00193"/>
<dbReference type="PANTHER" id="PTHR48099:SF5">
    <property type="entry name" value="C-1-TETRAHYDROFOLATE SYNTHASE, CYTOPLASMIC"/>
    <property type="match status" value="1"/>
</dbReference>
<evidence type="ECO:0000256" key="5">
    <source>
        <dbReference type="ARBA" id="ARBA00022755"/>
    </source>
</evidence>
<dbReference type="PANTHER" id="PTHR48099">
    <property type="entry name" value="C-1-TETRAHYDROFOLATE SYNTHASE, CYTOPLASMIC-RELATED"/>
    <property type="match status" value="1"/>
</dbReference>
<dbReference type="EC" id="3.5.4.9" evidence="12"/>
<keyword evidence="11 12" id="KW-0511">Multifunctional enzyme</keyword>
<dbReference type="EMBL" id="SMAN01000008">
    <property type="protein sequence ID" value="TCT22618.1"/>
    <property type="molecule type" value="Genomic_DNA"/>
</dbReference>
<dbReference type="GO" id="GO:0004488">
    <property type="term" value="F:methylenetetrahydrofolate dehydrogenase (NADP+) activity"/>
    <property type="evidence" value="ECO:0007669"/>
    <property type="project" value="UniProtKB-UniRule"/>
</dbReference>
<comment type="subunit">
    <text evidence="2 12">Homodimer.</text>
</comment>
<evidence type="ECO:0000259" key="13">
    <source>
        <dbReference type="Pfam" id="PF00763"/>
    </source>
</evidence>
<dbReference type="OrthoDB" id="9803580at2"/>
<reference evidence="15 16" key="1">
    <citation type="submission" date="2019-03" db="EMBL/GenBank/DDBJ databases">
        <title>Genomic Encyclopedia of Type Strains, Phase IV (KMG-IV): sequencing the most valuable type-strain genomes for metagenomic binning, comparative biology and taxonomic classification.</title>
        <authorList>
            <person name="Goeker M."/>
        </authorList>
    </citation>
    <scope>NUCLEOTIDE SEQUENCE [LARGE SCALE GENOMIC DNA]</scope>
    <source>
        <strain evidence="15 16">DSM 25894</strain>
    </source>
</reference>
<organism evidence="15 16">
    <name type="scientific">Melghiribacillus thermohalophilus</name>
    <dbReference type="NCBI Taxonomy" id="1324956"/>
    <lineage>
        <taxon>Bacteria</taxon>
        <taxon>Bacillati</taxon>
        <taxon>Bacillota</taxon>
        <taxon>Bacilli</taxon>
        <taxon>Bacillales</taxon>
        <taxon>Bacillaceae</taxon>
        <taxon>Melghiribacillus</taxon>
    </lineage>
</organism>
<dbReference type="FunFam" id="3.40.50.10860:FF:000005">
    <property type="entry name" value="C-1-tetrahydrofolate synthase, cytoplasmic, putative"/>
    <property type="match status" value="1"/>
</dbReference>
<evidence type="ECO:0000256" key="8">
    <source>
        <dbReference type="ARBA" id="ARBA00023002"/>
    </source>
</evidence>
<comment type="pathway">
    <text evidence="1 12">One-carbon metabolism; tetrahydrofolate interconversion.</text>
</comment>
<dbReference type="Gene3D" id="3.40.50.720">
    <property type="entry name" value="NAD(P)-binding Rossmann-like Domain"/>
    <property type="match status" value="1"/>
</dbReference>
<protein>
    <recommendedName>
        <fullName evidence="12">Bifunctional protein FolD</fullName>
    </recommendedName>
    <domain>
        <recommendedName>
            <fullName evidence="12">Methylenetetrahydrofolate dehydrogenase</fullName>
            <ecNumber evidence="12">1.5.1.5</ecNumber>
        </recommendedName>
    </domain>
    <domain>
        <recommendedName>
            <fullName evidence="12">Methenyltetrahydrofolate cyclohydrolase</fullName>
            <ecNumber evidence="12">3.5.4.9</ecNumber>
        </recommendedName>
    </domain>
</protein>
<evidence type="ECO:0000256" key="11">
    <source>
        <dbReference type="ARBA" id="ARBA00023268"/>
    </source>
</evidence>
<dbReference type="InterPro" id="IPR020631">
    <property type="entry name" value="THF_DH/CycHdrlase_NAD-bd_dom"/>
</dbReference>
<evidence type="ECO:0000313" key="16">
    <source>
        <dbReference type="Proteomes" id="UP000294650"/>
    </source>
</evidence>
<keyword evidence="5 12" id="KW-0658">Purine biosynthesis</keyword>
<comment type="function">
    <text evidence="12">Catalyzes the oxidation of 5,10-methylenetetrahydrofolate to 5,10-methenyltetrahydrofolate and then the hydrolysis of 5,10-methenyltetrahydrofolate to 10-formyltetrahydrofolate.</text>
</comment>
<evidence type="ECO:0000313" key="15">
    <source>
        <dbReference type="EMBL" id="TCT22618.1"/>
    </source>
</evidence>
<keyword evidence="9 12" id="KW-0368">Histidine biosynthesis</keyword>
<dbReference type="InterPro" id="IPR046346">
    <property type="entry name" value="Aminoacid_DH-like_N_sf"/>
</dbReference>
<dbReference type="SUPFAM" id="SSF51735">
    <property type="entry name" value="NAD(P)-binding Rossmann-fold domains"/>
    <property type="match status" value="1"/>
</dbReference>
<dbReference type="Pfam" id="PF00763">
    <property type="entry name" value="THF_DHG_CYH"/>
    <property type="match status" value="1"/>
</dbReference>
<dbReference type="FunFam" id="3.40.50.720:FF:000094">
    <property type="entry name" value="Bifunctional protein FolD"/>
    <property type="match status" value="1"/>
</dbReference>
<dbReference type="NCBIfam" id="NF010783">
    <property type="entry name" value="PRK14186.1"/>
    <property type="match status" value="1"/>
</dbReference>
<dbReference type="GO" id="GO:0004477">
    <property type="term" value="F:methenyltetrahydrofolate cyclohydrolase activity"/>
    <property type="evidence" value="ECO:0007669"/>
    <property type="project" value="UniProtKB-UniRule"/>
</dbReference>
<evidence type="ECO:0000256" key="12">
    <source>
        <dbReference type="HAMAP-Rule" id="MF_01576"/>
    </source>
</evidence>
<dbReference type="AlphaFoldDB" id="A0A4R3N0R8"/>
<keyword evidence="7 12" id="KW-0521">NADP</keyword>
<evidence type="ECO:0000256" key="1">
    <source>
        <dbReference type="ARBA" id="ARBA00004777"/>
    </source>
</evidence>
<evidence type="ECO:0000256" key="10">
    <source>
        <dbReference type="ARBA" id="ARBA00023167"/>
    </source>
</evidence>
<dbReference type="SUPFAM" id="SSF53223">
    <property type="entry name" value="Aminoacid dehydrogenase-like, N-terminal domain"/>
    <property type="match status" value="1"/>
</dbReference>
<evidence type="ECO:0000259" key="14">
    <source>
        <dbReference type="Pfam" id="PF02882"/>
    </source>
</evidence>
<dbReference type="Pfam" id="PF02882">
    <property type="entry name" value="THF_DHG_CYH_C"/>
    <property type="match status" value="1"/>
</dbReference>
<keyword evidence="4 12" id="KW-0028">Amino-acid biosynthesis</keyword>
<dbReference type="GO" id="GO:0035999">
    <property type="term" value="P:tetrahydrofolate interconversion"/>
    <property type="evidence" value="ECO:0007669"/>
    <property type="project" value="UniProtKB-UniRule"/>
</dbReference>
<evidence type="ECO:0000256" key="3">
    <source>
        <dbReference type="ARBA" id="ARBA00022563"/>
    </source>
</evidence>
<dbReference type="GO" id="GO:0005829">
    <property type="term" value="C:cytosol"/>
    <property type="evidence" value="ECO:0007669"/>
    <property type="project" value="TreeGrafter"/>
</dbReference>
<evidence type="ECO:0000256" key="4">
    <source>
        <dbReference type="ARBA" id="ARBA00022605"/>
    </source>
</evidence>
<feature type="domain" description="Tetrahydrofolate dehydrogenase/cyclohydrolase catalytic" evidence="13">
    <location>
        <begin position="6"/>
        <end position="120"/>
    </location>
</feature>
<evidence type="ECO:0000256" key="2">
    <source>
        <dbReference type="ARBA" id="ARBA00011738"/>
    </source>
</evidence>
<keyword evidence="6 12" id="KW-0378">Hydrolase</keyword>
<dbReference type="EC" id="1.5.1.5" evidence="12"/>
<dbReference type="HAMAP" id="MF_01576">
    <property type="entry name" value="THF_DHG_CYH"/>
    <property type="match status" value="1"/>
</dbReference>
<dbReference type="CDD" id="cd01080">
    <property type="entry name" value="NAD_bind_m-THF_DH_Cyclohyd"/>
    <property type="match status" value="1"/>
</dbReference>
<feature type="binding site" evidence="12">
    <location>
        <begin position="165"/>
        <end position="167"/>
    </location>
    <ligand>
        <name>NADP(+)</name>
        <dbReference type="ChEBI" id="CHEBI:58349"/>
    </ligand>
</feature>
<dbReference type="Proteomes" id="UP000294650">
    <property type="component" value="Unassembled WGS sequence"/>
</dbReference>
<dbReference type="Gene3D" id="3.40.50.10860">
    <property type="entry name" value="Leucine Dehydrogenase, chain A, domain 1"/>
    <property type="match status" value="1"/>
</dbReference>
<evidence type="ECO:0000256" key="9">
    <source>
        <dbReference type="ARBA" id="ARBA00023102"/>
    </source>
</evidence>
<proteinExistence type="inferred from homology"/>
<dbReference type="GO" id="GO:0009086">
    <property type="term" value="P:methionine biosynthetic process"/>
    <property type="evidence" value="ECO:0007669"/>
    <property type="project" value="UniProtKB-KW"/>
</dbReference>
<dbReference type="PRINTS" id="PR00085">
    <property type="entry name" value="THFDHDRGNASE"/>
</dbReference>
<dbReference type="RefSeq" id="WP_132371620.1">
    <property type="nucleotide sequence ID" value="NZ_SMAN01000008.1"/>
</dbReference>
<keyword evidence="16" id="KW-1185">Reference proteome</keyword>